<feature type="binding site" evidence="7">
    <location>
        <position position="131"/>
    </location>
    <ligand>
        <name>Mg(2+)</name>
        <dbReference type="ChEBI" id="CHEBI:18420"/>
        <label>1</label>
    </ligand>
</feature>
<dbReference type="PROSITE" id="PS00181">
    <property type="entry name" value="GLNA_ATP"/>
    <property type="match status" value="1"/>
</dbReference>
<dbReference type="InterPro" id="IPR008147">
    <property type="entry name" value="Gln_synt_N"/>
</dbReference>
<feature type="domain" description="GS beta-grasp" evidence="12">
    <location>
        <begin position="12"/>
        <end position="96"/>
    </location>
</feature>
<keyword evidence="6 11" id="KW-0067">ATP-binding</keyword>
<feature type="binding site" evidence="7">
    <location>
        <position position="269"/>
    </location>
    <ligand>
        <name>Mg(2+)</name>
        <dbReference type="ChEBI" id="CHEBI:18420"/>
        <label>1</label>
    </ligand>
</feature>
<dbReference type="GO" id="GO:0019740">
    <property type="term" value="P:nitrogen utilization"/>
    <property type="evidence" value="ECO:0007669"/>
    <property type="project" value="TreeGrafter"/>
</dbReference>
<evidence type="ECO:0000313" key="14">
    <source>
        <dbReference type="EMBL" id="BBP45345.1"/>
    </source>
</evidence>
<proteinExistence type="inferred from homology"/>
<comment type="similarity">
    <text evidence="1 9 10">Belongs to the glutamine synthetase family.</text>
</comment>
<feature type="binding site" evidence="7">
    <location>
        <position position="357"/>
    </location>
    <ligand>
        <name>Mg(2+)</name>
        <dbReference type="ChEBI" id="CHEBI:18420"/>
        <label>1</label>
    </ligand>
</feature>
<dbReference type="GO" id="GO:0005737">
    <property type="term" value="C:cytoplasm"/>
    <property type="evidence" value="ECO:0007669"/>
    <property type="project" value="TreeGrafter"/>
</dbReference>
<dbReference type="Gene3D" id="3.10.20.70">
    <property type="entry name" value="Glutamine synthetase, N-terminal domain"/>
    <property type="match status" value="1"/>
</dbReference>
<dbReference type="GO" id="GO:0005524">
    <property type="term" value="F:ATP binding"/>
    <property type="evidence" value="ECO:0007669"/>
    <property type="project" value="UniProtKB-KW"/>
</dbReference>
<dbReference type="InterPro" id="IPR008146">
    <property type="entry name" value="Gln_synth_cat_dom"/>
</dbReference>
<dbReference type="FunFam" id="3.30.590.10:FF:000001">
    <property type="entry name" value="Glutamine synthetase"/>
    <property type="match status" value="1"/>
</dbReference>
<dbReference type="GO" id="GO:0004356">
    <property type="term" value="F:glutamine synthetase activity"/>
    <property type="evidence" value="ECO:0007669"/>
    <property type="project" value="UniProtKB-EC"/>
</dbReference>
<comment type="catalytic activity">
    <reaction evidence="4 11">
        <text>L-glutamate + NH4(+) + ATP = L-glutamine + ADP + phosphate + H(+)</text>
        <dbReference type="Rhea" id="RHEA:16169"/>
        <dbReference type="ChEBI" id="CHEBI:15378"/>
        <dbReference type="ChEBI" id="CHEBI:28938"/>
        <dbReference type="ChEBI" id="CHEBI:29985"/>
        <dbReference type="ChEBI" id="CHEBI:30616"/>
        <dbReference type="ChEBI" id="CHEBI:43474"/>
        <dbReference type="ChEBI" id="CHEBI:58359"/>
        <dbReference type="ChEBI" id="CHEBI:456216"/>
        <dbReference type="EC" id="6.3.1.2"/>
    </reaction>
</comment>
<evidence type="ECO:0000256" key="9">
    <source>
        <dbReference type="PROSITE-ProRule" id="PRU01330"/>
    </source>
</evidence>
<evidence type="ECO:0000256" key="11">
    <source>
        <dbReference type="RuleBase" id="RU004356"/>
    </source>
</evidence>
<protein>
    <recommendedName>
        <fullName evidence="3 11">Glutamine synthetase</fullName>
        <ecNumber evidence="2 11">6.3.1.2</ecNumber>
    </recommendedName>
</protein>
<dbReference type="GO" id="GO:0016020">
    <property type="term" value="C:membrane"/>
    <property type="evidence" value="ECO:0007669"/>
    <property type="project" value="TreeGrafter"/>
</dbReference>
<keyword evidence="11" id="KW-0436">Ligase</keyword>
<dbReference type="InterPro" id="IPR004809">
    <property type="entry name" value="Gln_synth_I"/>
</dbReference>
<feature type="binding site" evidence="6">
    <location>
        <position position="207"/>
    </location>
    <ligand>
        <name>ATP</name>
        <dbReference type="ChEBI" id="CHEBI:30616"/>
    </ligand>
</feature>
<evidence type="ECO:0000256" key="1">
    <source>
        <dbReference type="ARBA" id="ARBA00009897"/>
    </source>
</evidence>
<feature type="domain" description="GS catalytic" evidence="13">
    <location>
        <begin position="104"/>
        <end position="468"/>
    </location>
</feature>
<dbReference type="Pfam" id="PF03951">
    <property type="entry name" value="Gln-synt_N"/>
    <property type="match status" value="1"/>
</dbReference>
<sequence length="468" mass="51559">MPQAILDLIKENDVKWIDLRFTDTIGKEQHVTIPASRVDEDFFTDGQSFDGSSIRGWKGIHNSDMVLMPQTDGYVMDPFTNDSTLIIRCMILEPSTMEAYEKDPRGIAKRAEAYLKSTGIADSAFFGPEPEFFIFDDVRWGADMTGSFVKIDSNEAAWNTEKAYEGGNMGHRPRVKGGYFPVPPVDQLHEVRADICAMAEAMGLKLEAHHHEVANGGQCELAVGGNTLTAKADEVQILKYAVHNTCHALGKTATFMAKPIVGDNGSGMHINMSLSKDGKNIFAGDVYSGLSQEAIWYIGGLIKHARALNAFTNPGTNSYKRLVPGFEAPILLAYSGKNRSASIRIPYAPSERARRVELRFPDPTANPYLAFTASMMAGLDGILNKIDPGAPSEKDLYDLEPEEEATYATVCASLDEALEALSADRDFLKLGGVFTDDVIDSYIKLKMEDVTRFRATTHPVEFDMYYSA</sequence>
<comment type="cofactor">
    <cofactor evidence="7">
        <name>Mg(2+)</name>
        <dbReference type="ChEBI" id="CHEBI:18420"/>
    </cofactor>
    <text evidence="7">Binds 2 Mg(2+) ions per subunit.</text>
</comment>
<dbReference type="SMART" id="SM01230">
    <property type="entry name" value="Gln-synt_C"/>
    <property type="match status" value="1"/>
</dbReference>
<feature type="binding site" evidence="7">
    <location>
        <position position="212"/>
    </location>
    <ligand>
        <name>Mg(2+)</name>
        <dbReference type="ChEBI" id="CHEBI:18420"/>
        <label>1</label>
    </ligand>
</feature>
<dbReference type="EC" id="6.3.1.2" evidence="2 11"/>
<reference evidence="15" key="1">
    <citation type="submission" date="2019-11" db="EMBL/GenBank/DDBJ databases">
        <title>Isolation and characterization of two novel species in the genus Thiomicrorhabdus.</title>
        <authorList>
            <person name="Mochizuki J."/>
            <person name="Kojima H."/>
            <person name="Fukui M."/>
        </authorList>
    </citation>
    <scope>NUCLEOTIDE SEQUENCE [LARGE SCALE GENOMIC DNA]</scope>
    <source>
        <strain evidence="15">aks77</strain>
    </source>
</reference>
<feature type="binding site" evidence="5">
    <location>
        <position position="359"/>
    </location>
    <ligand>
        <name>L-glutamate</name>
        <dbReference type="ChEBI" id="CHEBI:29985"/>
    </ligand>
</feature>
<accession>A0A6F8PTA2</accession>
<evidence type="ECO:0000256" key="3">
    <source>
        <dbReference type="ARBA" id="ARBA00021364"/>
    </source>
</evidence>
<dbReference type="PANTHER" id="PTHR43407">
    <property type="entry name" value="GLUTAMINE SYNTHETASE"/>
    <property type="match status" value="1"/>
</dbReference>
<feature type="binding site" evidence="5">
    <location>
        <position position="321"/>
    </location>
    <ligand>
        <name>L-glutamate</name>
        <dbReference type="ChEBI" id="CHEBI:29985"/>
    </ligand>
</feature>
<evidence type="ECO:0000256" key="5">
    <source>
        <dbReference type="PIRSR" id="PIRSR604809-1"/>
    </source>
</evidence>
<dbReference type="InterPro" id="IPR036651">
    <property type="entry name" value="Gln_synt_N_sf"/>
</dbReference>
<dbReference type="PROSITE" id="PS51987">
    <property type="entry name" value="GS_CATALYTIC"/>
    <property type="match status" value="1"/>
</dbReference>
<dbReference type="AlphaFoldDB" id="A0A6F8PTA2"/>
<evidence type="ECO:0000313" key="15">
    <source>
        <dbReference type="Proteomes" id="UP000501726"/>
    </source>
</evidence>
<organism evidence="14 15">
    <name type="scientific">Thiosulfatimonas sediminis</name>
    <dbReference type="NCBI Taxonomy" id="2675054"/>
    <lineage>
        <taxon>Bacteria</taxon>
        <taxon>Pseudomonadati</taxon>
        <taxon>Pseudomonadota</taxon>
        <taxon>Gammaproteobacteria</taxon>
        <taxon>Thiotrichales</taxon>
        <taxon>Piscirickettsiaceae</taxon>
        <taxon>Thiosulfatimonas</taxon>
    </lineage>
</organism>
<dbReference type="GO" id="GO:0046872">
    <property type="term" value="F:metal ion binding"/>
    <property type="evidence" value="ECO:0007669"/>
    <property type="project" value="UniProtKB-KW"/>
</dbReference>
<dbReference type="GO" id="GO:0006542">
    <property type="term" value="P:glutamine biosynthetic process"/>
    <property type="evidence" value="ECO:0007669"/>
    <property type="project" value="InterPro"/>
</dbReference>
<dbReference type="EMBL" id="AP021889">
    <property type="protein sequence ID" value="BBP45345.1"/>
    <property type="molecule type" value="Genomic_DNA"/>
</dbReference>
<name>A0A6F8PTA2_9GAMM</name>
<dbReference type="Pfam" id="PF00120">
    <property type="entry name" value="Gln-synt_C"/>
    <property type="match status" value="1"/>
</dbReference>
<keyword evidence="6 11" id="KW-0547">Nucleotide-binding</keyword>
<dbReference type="InterPro" id="IPR027303">
    <property type="entry name" value="Gln_synth_gly_rich_site"/>
</dbReference>
<dbReference type="PROSITE" id="PS00180">
    <property type="entry name" value="GLNA_1"/>
    <property type="match status" value="1"/>
</dbReference>
<feature type="binding site" evidence="6">
    <location>
        <position position="339"/>
    </location>
    <ligand>
        <name>ATP</name>
        <dbReference type="ChEBI" id="CHEBI:30616"/>
    </ligand>
</feature>
<evidence type="ECO:0000259" key="12">
    <source>
        <dbReference type="PROSITE" id="PS51986"/>
    </source>
</evidence>
<feature type="binding site" evidence="5">
    <location>
        <position position="339"/>
    </location>
    <ligand>
        <name>L-glutamate</name>
        <dbReference type="ChEBI" id="CHEBI:29985"/>
    </ligand>
</feature>
<dbReference type="PANTHER" id="PTHR43407:SF2">
    <property type="entry name" value="GLUTAMINE SYNTHETASE"/>
    <property type="match status" value="1"/>
</dbReference>
<dbReference type="SUPFAM" id="SSF55931">
    <property type="entry name" value="Glutamine synthetase/guanido kinase"/>
    <property type="match status" value="1"/>
</dbReference>
<dbReference type="NCBIfam" id="TIGR00653">
    <property type="entry name" value="GlnA"/>
    <property type="match status" value="1"/>
</dbReference>
<feature type="binding site" evidence="5">
    <location>
        <begin position="264"/>
        <end position="265"/>
    </location>
    <ligand>
        <name>L-glutamate</name>
        <dbReference type="ChEBI" id="CHEBI:29985"/>
    </ligand>
</feature>
<feature type="binding site" evidence="7">
    <location>
        <position position="129"/>
    </location>
    <ligand>
        <name>Mg(2+)</name>
        <dbReference type="ChEBI" id="CHEBI:18420"/>
        <label>1</label>
    </ligand>
</feature>
<dbReference type="InterPro" id="IPR014746">
    <property type="entry name" value="Gln_synth/guanido_kin_cat_dom"/>
</dbReference>
<evidence type="ECO:0000259" key="13">
    <source>
        <dbReference type="PROSITE" id="PS51987"/>
    </source>
</evidence>
<evidence type="ECO:0000256" key="8">
    <source>
        <dbReference type="PIRSR" id="PIRSR604809-50"/>
    </source>
</evidence>
<feature type="binding site" evidence="5">
    <location>
        <position position="327"/>
    </location>
    <ligand>
        <name>L-glutamate</name>
        <dbReference type="ChEBI" id="CHEBI:29985"/>
    </ligand>
</feature>
<feature type="modified residue" description="O-AMP-tyrosine" evidence="8">
    <location>
        <position position="397"/>
    </location>
</feature>
<dbReference type="PROSITE" id="PS51986">
    <property type="entry name" value="GS_BETA_GRASP"/>
    <property type="match status" value="1"/>
</dbReference>
<dbReference type="Proteomes" id="UP000501726">
    <property type="component" value="Chromosome"/>
</dbReference>
<dbReference type="InterPro" id="IPR027302">
    <property type="entry name" value="Gln_synth_N_conserv_site"/>
</dbReference>
<gene>
    <name evidence="14" type="ORF">THMIRHAS_07180</name>
</gene>
<keyword evidence="8" id="KW-0597">Phosphoprotein</keyword>
<evidence type="ECO:0000256" key="6">
    <source>
        <dbReference type="PIRSR" id="PIRSR604809-2"/>
    </source>
</evidence>
<dbReference type="Gene3D" id="3.30.590.10">
    <property type="entry name" value="Glutamine synthetase/guanido kinase, catalytic domain"/>
    <property type="match status" value="1"/>
</dbReference>
<evidence type="ECO:0000256" key="10">
    <source>
        <dbReference type="RuleBase" id="RU000384"/>
    </source>
</evidence>
<keyword evidence="7" id="KW-0479">Metal-binding</keyword>
<dbReference type="RefSeq" id="WP_173270990.1">
    <property type="nucleotide sequence ID" value="NZ_AP021889.1"/>
</dbReference>
<evidence type="ECO:0000256" key="4">
    <source>
        <dbReference type="ARBA" id="ARBA00049436"/>
    </source>
</evidence>
<evidence type="ECO:0000256" key="7">
    <source>
        <dbReference type="PIRSR" id="PIRSR604809-3"/>
    </source>
</evidence>
<keyword evidence="15" id="KW-1185">Reference proteome</keyword>
<dbReference type="KEGG" id="tse:THMIRHAS_07180"/>
<feature type="binding site" evidence="7">
    <location>
        <position position="220"/>
    </location>
    <ligand>
        <name>Mg(2+)</name>
        <dbReference type="ChEBI" id="CHEBI:18420"/>
        <label>1</label>
    </ligand>
</feature>
<dbReference type="FunFam" id="3.10.20.70:FF:000001">
    <property type="entry name" value="Glutamine synthetase"/>
    <property type="match status" value="1"/>
</dbReference>
<evidence type="ECO:0000256" key="2">
    <source>
        <dbReference type="ARBA" id="ARBA00012937"/>
    </source>
</evidence>
<dbReference type="SUPFAM" id="SSF54368">
    <property type="entry name" value="Glutamine synthetase, N-terminal domain"/>
    <property type="match status" value="1"/>
</dbReference>
<keyword evidence="7" id="KW-0460">Magnesium</keyword>